<keyword evidence="1" id="KW-1133">Transmembrane helix</keyword>
<protein>
    <submittedName>
        <fullName evidence="2">Uncharacterized protein</fullName>
    </submittedName>
</protein>
<comment type="caution">
    <text evidence="2">The sequence shown here is derived from an EMBL/GenBank/DDBJ whole genome shotgun (WGS) entry which is preliminary data.</text>
</comment>
<keyword evidence="3" id="KW-1185">Reference proteome</keyword>
<evidence type="ECO:0000313" key="3">
    <source>
        <dbReference type="Proteomes" id="UP000236621"/>
    </source>
</evidence>
<dbReference type="Proteomes" id="UP000236621">
    <property type="component" value="Unassembled WGS sequence"/>
</dbReference>
<dbReference type="EMBL" id="NRSZ01000143">
    <property type="protein sequence ID" value="PNY29194.1"/>
    <property type="molecule type" value="Genomic_DNA"/>
</dbReference>
<evidence type="ECO:0000313" key="2">
    <source>
        <dbReference type="EMBL" id="PNY29194.1"/>
    </source>
</evidence>
<keyword evidence="1" id="KW-0472">Membrane</keyword>
<feature type="transmembrane region" description="Helical" evidence="1">
    <location>
        <begin position="64"/>
        <end position="82"/>
    </location>
</feature>
<dbReference type="OrthoDB" id="10584387at2759"/>
<name>A0A2K3QNT4_9HYPO</name>
<proteinExistence type="predicted"/>
<keyword evidence="1" id="KW-0812">Transmembrane</keyword>
<accession>A0A2K3QNT4</accession>
<reference evidence="2 3" key="1">
    <citation type="submission" date="2017-08" db="EMBL/GenBank/DDBJ databases">
        <title>Harnessing the power of phylogenomics to disentangle the directionality and signatures of interkingdom host jumping in the parasitic fungal genus Tolypocladium.</title>
        <authorList>
            <person name="Quandt C.A."/>
            <person name="Patterson W."/>
            <person name="Spatafora J.W."/>
        </authorList>
    </citation>
    <scope>NUCLEOTIDE SEQUENCE [LARGE SCALE GENOMIC DNA]</scope>
    <source>
        <strain evidence="2 3">CBS 113982</strain>
    </source>
</reference>
<gene>
    <name evidence="2" type="ORF">TCAP_00893</name>
</gene>
<sequence>MDNVHRHSVSRDPGPHGHLHLVTVAGGLRCEAVGLAVGGRRCGPHVAARSSGNHEPAATENRRVVLGLLLLLLLGLADFVVGPEERNLLGLLRQHVDHVGHAEVGETMTPRQLQDEVWPDELVAGVEHSGVAFAVSNVDELDLDVGRNLAEEDEVMLLQAASQFDGVVVVVVLDRVSEGLVVLFLDEEVVDGLVDDALVLRLHVEEEGLDERQAVVLLEHLDDAVDVDASRQSSEQVRQQGGVLLDVELDGSVVDLEVGNLDHNLLELLVLPRVLGSLDDGERSIVKLVIVAVAEDQLRPQVGFLAGADHLGHVHSGPEELDVLHETLRVVSGEGNAQLREHSHVGTLEAEALLEKADELIKVAIALVLLDECQKLLGVNNQVQAADLSQAELLLLDAGLVDLLPDLDVVGLPRAVNGSLVVTEVHKGGGELGPVGNAAVEDLGGLEQALLVGLVARLLNVGNVGGVQEVLELRELVQTSVAECQGSVDGGFTQRLASHAQVFDEVLVLARMGGNLDHLGVVLGIIGLDVRVNGVRDSETIQLGLGNLAPDLWKVNLLGVCLGSVDANDVLDKNVDGSRLVIGLLVDLESLLKQTHIYARGGNLVGAVSVQLVDVVHHTRLVCLGGGEQEQVLQVLVVTEGRRLQNNLLEELNKLQRQVVLEEGGDRNGDLGRVGGLGNGRGVDLIHNRAAVDVVLAENKSPKLGIGSLQQVSSLRAVHGVLVGDVDQLQVVLALGVGNIGQVGVALLAVLAHGQGVILVVLFEELFRVVVRVDVDLGKRIVNGLLLVTRPQGGFQEGQQKLEAVSRLDFGDQVVDADLVGVDSTQQLLDDVLVAVDVKQPTDDRRRSRGVDALNIGLDGLELLVLVEVQDQVVDKLLGQLRLLEKVLDLFGVVAVAVSANALHLVKLVRLGRSLDVLEVHVRVLGKVDDAAEVVEETLGRLVLLKQVDETNRDKELRVLGRNVDDGLQVLADVALHHGIEAVEGLLHRQPAKEAGQPLGVEVGAAGHVDDDALDGLGIFIHLEGLLRQAGLLAELGNPRLVKVREHVVAEDSLGHLGRVHQVHLEQASLQASVLWLVFLERIKKESSSLLDHALRLENVTDTLKVDQRALLAIGQGGSKLGALLRVDADDVLQELDVVRLVAGLGRVGQNLVKLPGLGEASDDLLGHIGLEVDGECHVDIIRSHHVTQLLRAIQLAFLEPLLQQVLSVLLEDGLGELDGLVSVQHTLVEKHAEVLQSKGHLARLHGESLELLDRLGCSEEAPGGVGGDLGGLHVVTRVKQLVELLRIKAVRTRQSGSRGQLDGNLRVGGVLEEVGDDGRVVDGDKEHLTLAVDTHKARRVAVGAAGEDGLARDSVHEDEGAGLEVVQVNEAVLGDHEDDAVLLRDLQSHGEVVGRLGREEDVDGLFRESRVRLGMVDLDDVELGAGGGSHGKTEEPGVLGGTLQSQGAESSGMALDGLTNATVLGVQLHGSDDTAALGGDANDDHPLAVLVGAVVDDLATLAQTSDDGFGSRRGEAERNVGIALKDLGRRVLSGVVHVPVVDAGGGDETEGGLANPPPELDVLVHCARLELLLLLEVEDLQRPGLGLEGDDVPIPVHDGTVGLDGPTRDIVAILELDDDDLGLSGLALLFSDADVGVGFERLQRGTSSPVQLTYAGVEANRLRVHPDVGELHQLLKLDGQRRHGAGSVPAMSGGTSRR</sequence>
<evidence type="ECO:0000256" key="1">
    <source>
        <dbReference type="SAM" id="Phobius"/>
    </source>
</evidence>
<organism evidence="2 3">
    <name type="scientific">Tolypocladium capitatum</name>
    <dbReference type="NCBI Taxonomy" id="45235"/>
    <lineage>
        <taxon>Eukaryota</taxon>
        <taxon>Fungi</taxon>
        <taxon>Dikarya</taxon>
        <taxon>Ascomycota</taxon>
        <taxon>Pezizomycotina</taxon>
        <taxon>Sordariomycetes</taxon>
        <taxon>Hypocreomycetidae</taxon>
        <taxon>Hypocreales</taxon>
        <taxon>Ophiocordycipitaceae</taxon>
        <taxon>Tolypocladium</taxon>
    </lineage>
</organism>